<feature type="active site" description="Proton donor" evidence="5">
    <location>
        <position position="5"/>
    </location>
</feature>
<protein>
    <recommendedName>
        <fullName evidence="8">Malic enzyme</fullName>
    </recommendedName>
</protein>
<dbReference type="SUPFAM" id="SSF53223">
    <property type="entry name" value="Aminoacid dehydrogenase-like, N-terminal domain"/>
    <property type="match status" value="1"/>
</dbReference>
<name>A0AA35WWQ8_GEOBA</name>
<dbReference type="Gene3D" id="3.40.50.10380">
    <property type="entry name" value="Malic enzyme, N-terminal domain"/>
    <property type="match status" value="1"/>
</dbReference>
<proteinExistence type="inferred from homology"/>
<feature type="binding site" evidence="6">
    <location>
        <position position="283"/>
    </location>
    <ligand>
        <name>(S)-malate</name>
        <dbReference type="ChEBI" id="CHEBI:15589"/>
    </ligand>
</feature>
<dbReference type="Gene3D" id="3.40.50.720">
    <property type="entry name" value="NAD(P)-binding Rossmann-like Domain"/>
    <property type="match status" value="1"/>
</dbReference>
<dbReference type="GO" id="GO:0004470">
    <property type="term" value="F:malic enzyme activity"/>
    <property type="evidence" value="ECO:0007669"/>
    <property type="project" value="InterPro"/>
</dbReference>
<evidence type="ECO:0000256" key="2">
    <source>
        <dbReference type="ARBA" id="ARBA00008785"/>
    </source>
</evidence>
<evidence type="ECO:0000256" key="1">
    <source>
        <dbReference type="ARBA" id="ARBA00001936"/>
    </source>
</evidence>
<comment type="cofactor">
    <cofactor evidence="1">
        <name>Mn(2+)</name>
        <dbReference type="ChEBI" id="CHEBI:29035"/>
    </cofactor>
</comment>
<accession>A0AA35WWQ8</accession>
<feature type="binding site" evidence="6">
    <location>
        <position position="253"/>
    </location>
    <ligand>
        <name>(S)-malate</name>
        <dbReference type="ChEBI" id="CHEBI:15589"/>
    </ligand>
</feature>
<dbReference type="InterPro" id="IPR012301">
    <property type="entry name" value="Malic_N_dom"/>
</dbReference>
<dbReference type="GO" id="GO:0051287">
    <property type="term" value="F:NAD binding"/>
    <property type="evidence" value="ECO:0007669"/>
    <property type="project" value="InterPro"/>
</dbReference>
<dbReference type="PANTHER" id="PTHR43237:SF4">
    <property type="entry name" value="NADP-DEPENDENT MALIC ENZYME"/>
    <property type="match status" value="1"/>
</dbReference>
<comment type="caution">
    <text evidence="11">The sequence shown here is derived from an EMBL/GenBank/DDBJ whole genome shotgun (WGS) entry which is preliminary data.</text>
</comment>
<comment type="similarity">
    <text evidence="2 8">Belongs to the malic enzymes family.</text>
</comment>
<dbReference type="InterPro" id="IPR051674">
    <property type="entry name" value="Malate_Decarboxylase"/>
</dbReference>
<dbReference type="Pfam" id="PF00390">
    <property type="entry name" value="malic"/>
    <property type="match status" value="1"/>
</dbReference>
<dbReference type="InterPro" id="IPR036291">
    <property type="entry name" value="NAD(P)-bd_dom_sf"/>
</dbReference>
<evidence type="ECO:0000256" key="7">
    <source>
        <dbReference type="PIRSR" id="PIRSR000106-3"/>
    </source>
</evidence>
<dbReference type="PANTHER" id="PTHR43237">
    <property type="entry name" value="NADP-DEPENDENT MALIC ENZYME"/>
    <property type="match status" value="1"/>
</dbReference>
<feature type="binding site" evidence="7">
    <location>
        <position position="103"/>
    </location>
    <ligand>
        <name>a divalent metal cation</name>
        <dbReference type="ChEBI" id="CHEBI:60240"/>
    </ligand>
</feature>
<dbReference type="GO" id="GO:0016616">
    <property type="term" value="F:oxidoreductase activity, acting on the CH-OH group of donors, NAD or NADP as acceptor"/>
    <property type="evidence" value="ECO:0007669"/>
    <property type="project" value="InterPro"/>
</dbReference>
<feature type="binding site" evidence="7">
    <location>
        <position position="102"/>
    </location>
    <ligand>
        <name>a divalent metal cation</name>
        <dbReference type="ChEBI" id="CHEBI:60240"/>
    </ligand>
</feature>
<dbReference type="InterPro" id="IPR046346">
    <property type="entry name" value="Aminoacid_DH-like_N_sf"/>
</dbReference>
<dbReference type="SMART" id="SM00919">
    <property type="entry name" value="Malic_M"/>
    <property type="match status" value="1"/>
</dbReference>
<dbReference type="SUPFAM" id="SSF51735">
    <property type="entry name" value="NAD(P)-binding Rossmann-fold domains"/>
    <property type="match status" value="1"/>
</dbReference>
<dbReference type="InterPro" id="IPR015884">
    <property type="entry name" value="Malic_enzyme_CS"/>
</dbReference>
<keyword evidence="3 7" id="KW-0479">Metal-binding</keyword>
<dbReference type="GO" id="GO:0046872">
    <property type="term" value="F:metal ion binding"/>
    <property type="evidence" value="ECO:0007669"/>
    <property type="project" value="UniProtKB-KW"/>
</dbReference>
<dbReference type="InterPro" id="IPR037062">
    <property type="entry name" value="Malic_N_dom_sf"/>
</dbReference>
<evidence type="ECO:0000259" key="9">
    <source>
        <dbReference type="SMART" id="SM00919"/>
    </source>
</evidence>
<evidence type="ECO:0000256" key="5">
    <source>
        <dbReference type="PIRSR" id="PIRSR000106-1"/>
    </source>
</evidence>
<gene>
    <name evidence="11" type="ORF">GBAR_LOCUS19988</name>
</gene>
<dbReference type="CDD" id="cd05311">
    <property type="entry name" value="NAD_bind_2_malic_enz"/>
    <property type="match status" value="1"/>
</dbReference>
<evidence type="ECO:0000313" key="12">
    <source>
        <dbReference type="Proteomes" id="UP001174909"/>
    </source>
</evidence>
<dbReference type="PIRSF" id="PIRSF000106">
    <property type="entry name" value="ME"/>
    <property type="match status" value="1"/>
</dbReference>
<evidence type="ECO:0000259" key="10">
    <source>
        <dbReference type="SMART" id="SM01274"/>
    </source>
</evidence>
<keyword evidence="12" id="KW-1185">Reference proteome</keyword>
<sequence length="354" mass="37288">MSTAYSPGVAAVCREIVRDRSRIYDLTSKGNMVAVVSDGSAVLGLGNIGAEGSMPVMEGKALLFKELADIDAFPICIDAHEADEIIAIVRAISPTFGGINLEDIAAPKCFEVEDGLQDLGIPVFHDDQHGTAVVVLAAMVNALRVVNKEFADVKVVFSGAGASGIACCKILQVMGVENIILADTRGIIYQGRDNLTPAKEEIALTTNPEGIKGDVQEALKGADVFIGLSVANLLTADDIRTMNKDPIVLPMANPDPEILPEEAMRGGAAVVGTGRSDMPNQINNVLAFPGIMRGALDARAERITARMKVAAGFAISDLVPEPTPEEIIPYALNKDVVPAVAKAVADAWQEDTSQ</sequence>
<feature type="binding site" evidence="7">
    <location>
        <position position="127"/>
    </location>
    <ligand>
        <name>a divalent metal cation</name>
        <dbReference type="ChEBI" id="CHEBI:60240"/>
    </ligand>
</feature>
<reference evidence="11" key="1">
    <citation type="submission" date="2023-03" db="EMBL/GenBank/DDBJ databases">
        <authorList>
            <person name="Steffen K."/>
            <person name="Cardenas P."/>
        </authorList>
    </citation>
    <scope>NUCLEOTIDE SEQUENCE</scope>
</reference>
<comment type="cofactor">
    <cofactor evidence="7">
        <name>Mg(2+)</name>
        <dbReference type="ChEBI" id="CHEBI:18420"/>
    </cofactor>
    <cofactor evidence="7">
        <name>Mn(2+)</name>
        <dbReference type="ChEBI" id="CHEBI:29035"/>
    </cofactor>
    <text evidence="7">Divalent metal cations. Prefers magnesium or manganese.</text>
</comment>
<evidence type="ECO:0000256" key="4">
    <source>
        <dbReference type="ARBA" id="ARBA00023002"/>
    </source>
</evidence>
<evidence type="ECO:0000256" key="6">
    <source>
        <dbReference type="PIRSR" id="PIRSR000106-2"/>
    </source>
</evidence>
<feature type="active site" description="Proton acceptor" evidence="5">
    <location>
        <position position="60"/>
    </location>
</feature>
<organism evidence="11 12">
    <name type="scientific">Geodia barretti</name>
    <name type="common">Barrett's horny sponge</name>
    <dbReference type="NCBI Taxonomy" id="519541"/>
    <lineage>
        <taxon>Eukaryota</taxon>
        <taxon>Metazoa</taxon>
        <taxon>Porifera</taxon>
        <taxon>Demospongiae</taxon>
        <taxon>Heteroscleromorpha</taxon>
        <taxon>Tetractinellida</taxon>
        <taxon>Astrophorina</taxon>
        <taxon>Geodiidae</taxon>
        <taxon>Geodia</taxon>
    </lineage>
</organism>
<dbReference type="SMART" id="SM01274">
    <property type="entry name" value="malic"/>
    <property type="match status" value="1"/>
</dbReference>
<dbReference type="Proteomes" id="UP001174909">
    <property type="component" value="Unassembled WGS sequence"/>
</dbReference>
<dbReference type="AlphaFoldDB" id="A0AA35WWQ8"/>
<evidence type="ECO:0000256" key="8">
    <source>
        <dbReference type="RuleBase" id="RU003426"/>
    </source>
</evidence>
<feature type="domain" description="Malic enzyme NAD-binding" evidence="9">
    <location>
        <begin position="128"/>
        <end position="349"/>
    </location>
</feature>
<dbReference type="InterPro" id="IPR045213">
    <property type="entry name" value="Malic_NAD-bd_bact_type"/>
</dbReference>
<dbReference type="Pfam" id="PF03949">
    <property type="entry name" value="Malic_M"/>
    <property type="match status" value="1"/>
</dbReference>
<dbReference type="PROSITE" id="PS00331">
    <property type="entry name" value="MALIC_ENZYMES"/>
    <property type="match status" value="1"/>
</dbReference>
<evidence type="ECO:0000313" key="11">
    <source>
        <dbReference type="EMBL" id="CAI8035679.1"/>
    </source>
</evidence>
<feature type="domain" description="Malic enzyme N-terminal" evidence="10">
    <location>
        <begin position="1"/>
        <end position="117"/>
    </location>
</feature>
<dbReference type="InterPro" id="IPR001891">
    <property type="entry name" value="Malic_OxRdtase"/>
</dbReference>
<dbReference type="InterPro" id="IPR012302">
    <property type="entry name" value="Malic_NAD-bd"/>
</dbReference>
<keyword evidence="4 8" id="KW-0560">Oxidoreductase</keyword>
<dbReference type="EMBL" id="CASHTH010002820">
    <property type="protein sequence ID" value="CAI8035679.1"/>
    <property type="molecule type" value="Genomic_DNA"/>
</dbReference>
<evidence type="ECO:0000256" key="3">
    <source>
        <dbReference type="ARBA" id="ARBA00022723"/>
    </source>
</evidence>